<feature type="transmembrane region" description="Helical" evidence="9">
    <location>
        <begin position="153"/>
        <end position="176"/>
    </location>
</feature>
<dbReference type="InterPro" id="IPR006153">
    <property type="entry name" value="Cation/H_exchanger_TM"/>
</dbReference>
<dbReference type="SUPFAM" id="SSF51735">
    <property type="entry name" value="NAD(P)-binding Rossmann-fold domains"/>
    <property type="match status" value="1"/>
</dbReference>
<feature type="transmembrane region" description="Helical" evidence="9">
    <location>
        <begin position="90"/>
        <end position="114"/>
    </location>
</feature>
<feature type="domain" description="RCK N-terminal" evidence="11">
    <location>
        <begin position="420"/>
        <end position="535"/>
    </location>
</feature>
<evidence type="ECO:0000313" key="13">
    <source>
        <dbReference type="Proteomes" id="UP000218890"/>
    </source>
</evidence>
<feature type="transmembrane region" description="Helical" evidence="9">
    <location>
        <begin position="35"/>
        <end position="54"/>
    </location>
</feature>
<dbReference type="Gene3D" id="1.20.1530.20">
    <property type="match status" value="1"/>
</dbReference>
<feature type="transmembrane region" description="Helical" evidence="9">
    <location>
        <begin position="330"/>
        <end position="350"/>
    </location>
</feature>
<comment type="similarity">
    <text evidence="2">Belongs to the monovalent cation:proton antiporter 2 (CPA2) transporter (TC 2.A.37) family.</text>
</comment>
<dbReference type="InterPro" id="IPR036291">
    <property type="entry name" value="NAD(P)-bd_dom_sf"/>
</dbReference>
<dbReference type="GO" id="GO:1902600">
    <property type="term" value="P:proton transmembrane transport"/>
    <property type="evidence" value="ECO:0007669"/>
    <property type="project" value="InterPro"/>
</dbReference>
<dbReference type="OrthoDB" id="3418949at2"/>
<evidence type="ECO:0000256" key="6">
    <source>
        <dbReference type="ARBA" id="ARBA00022989"/>
    </source>
</evidence>
<evidence type="ECO:0000256" key="8">
    <source>
        <dbReference type="ARBA" id="ARBA00023136"/>
    </source>
</evidence>
<keyword evidence="13" id="KW-1185">Reference proteome</keyword>
<dbReference type="GO" id="GO:0006813">
    <property type="term" value="P:potassium ion transport"/>
    <property type="evidence" value="ECO:0007669"/>
    <property type="project" value="InterPro"/>
</dbReference>
<dbReference type="AlphaFoldDB" id="A0A0X8X8V8"/>
<feature type="transmembrane region" description="Helical" evidence="9">
    <location>
        <begin position="362"/>
        <end position="381"/>
    </location>
</feature>
<evidence type="ECO:0000313" key="12">
    <source>
        <dbReference type="EMBL" id="BAU57631.1"/>
    </source>
</evidence>
<dbReference type="PANTHER" id="PTHR42751:SF3">
    <property type="entry name" value="SODIUM_GLUTAMATE SYMPORTER"/>
    <property type="match status" value="1"/>
</dbReference>
<keyword evidence="3" id="KW-0813">Transport</keyword>
<feature type="transmembrane region" description="Helical" evidence="9">
    <location>
        <begin position="60"/>
        <end position="78"/>
    </location>
</feature>
<dbReference type="Pfam" id="PF00999">
    <property type="entry name" value="Na_H_Exchanger"/>
    <property type="match status" value="1"/>
</dbReference>
<evidence type="ECO:0000256" key="2">
    <source>
        <dbReference type="ARBA" id="ARBA00005551"/>
    </source>
</evidence>
<feature type="transmembrane region" description="Helical" evidence="9">
    <location>
        <begin position="222"/>
        <end position="242"/>
    </location>
</feature>
<keyword evidence="6 9" id="KW-1133">Transmembrane helix</keyword>
<dbReference type="GO" id="GO:0015297">
    <property type="term" value="F:antiporter activity"/>
    <property type="evidence" value="ECO:0007669"/>
    <property type="project" value="UniProtKB-KW"/>
</dbReference>
<proteinExistence type="inferred from homology"/>
<accession>A0A0X8X8V8</accession>
<evidence type="ECO:0000256" key="1">
    <source>
        <dbReference type="ARBA" id="ARBA00004141"/>
    </source>
</evidence>
<dbReference type="EMBL" id="AP017372">
    <property type="protein sequence ID" value="BAU57631.1"/>
    <property type="molecule type" value="Genomic_DNA"/>
</dbReference>
<feature type="transmembrane region" description="Helical" evidence="9">
    <location>
        <begin position="120"/>
        <end position="141"/>
    </location>
</feature>
<feature type="transmembrane region" description="Helical" evidence="9">
    <location>
        <begin position="6"/>
        <end position="28"/>
    </location>
</feature>
<evidence type="ECO:0000256" key="3">
    <source>
        <dbReference type="ARBA" id="ARBA00022448"/>
    </source>
</evidence>
<evidence type="ECO:0000259" key="10">
    <source>
        <dbReference type="Pfam" id="PF00999"/>
    </source>
</evidence>
<keyword evidence="5 9" id="KW-0812">Transmembrane</keyword>
<evidence type="ECO:0000256" key="5">
    <source>
        <dbReference type="ARBA" id="ARBA00022692"/>
    </source>
</evidence>
<evidence type="ECO:0000256" key="4">
    <source>
        <dbReference type="ARBA" id="ARBA00022449"/>
    </source>
</evidence>
<evidence type="ECO:0000256" key="7">
    <source>
        <dbReference type="ARBA" id="ARBA00023065"/>
    </source>
</evidence>
<dbReference type="RefSeq" id="WP_096408843.1">
    <property type="nucleotide sequence ID" value="NZ_AP017372.2"/>
</dbReference>
<dbReference type="Gene3D" id="3.40.50.720">
    <property type="entry name" value="NAD(P)-binding Rossmann-like Domain"/>
    <property type="match status" value="1"/>
</dbReference>
<dbReference type="KEGG" id="hhk:HH1059_09370"/>
<gene>
    <name evidence="12" type="ORF">HH1059_09370</name>
</gene>
<evidence type="ECO:0000256" key="9">
    <source>
        <dbReference type="SAM" id="Phobius"/>
    </source>
</evidence>
<dbReference type="InterPro" id="IPR038770">
    <property type="entry name" value="Na+/solute_symporter_sf"/>
</dbReference>
<dbReference type="Proteomes" id="UP000218890">
    <property type="component" value="Chromosome"/>
</dbReference>
<keyword evidence="8 9" id="KW-0472">Membrane</keyword>
<keyword evidence="7" id="KW-0406">Ion transport</keyword>
<dbReference type="Pfam" id="PF02254">
    <property type="entry name" value="TrkA_N"/>
    <property type="match status" value="1"/>
</dbReference>
<evidence type="ECO:0000259" key="11">
    <source>
        <dbReference type="Pfam" id="PF02254"/>
    </source>
</evidence>
<feature type="transmembrane region" description="Helical" evidence="9">
    <location>
        <begin position="188"/>
        <end position="210"/>
    </location>
</feature>
<protein>
    <submittedName>
        <fullName evidence="12">Glutathione-regulated potassium-efflux system protein KefB</fullName>
    </submittedName>
</protein>
<feature type="domain" description="Cation/H+ exchanger transmembrane" evidence="10">
    <location>
        <begin position="19"/>
        <end position="374"/>
    </location>
</feature>
<name>A0A0X8X8V8_HALHR</name>
<comment type="subcellular location">
    <subcellularLocation>
        <location evidence="1">Membrane</location>
        <topology evidence="1">Multi-pass membrane protein</topology>
    </subcellularLocation>
</comment>
<keyword evidence="4" id="KW-0050">Antiport</keyword>
<sequence length="556" mass="59102">MADIPAIEGLFNQFAVLLLLAAVIGFIGSRLKQPLIVSFIAVGVLVGPSALGWVDGHEPMMDLLAEIGIALLLFIVGLKLDLHLIRTMGPVALATGLGQVLFTSGIGFLIALGLGMDPITALYVAVALTFSSTIIIVKLLSDKKEIDALHGRIAIGFLIVQDICVVLAMILITSLAAGQGDANVAVEVGQVILTGVAMLLFVAALMRYVLPPLLDLLAKTPELLVLFSIALAVSMATGGDMIGFSKEVGAFLAGIAIASTPYREAVASRLTALRDFLLLFFFISLGAQLDMATIGDQVVPALIFSVFVLVGNPIIVLVIMGYMGYRKRTGFLAGLTVAQISEFSLILAALGMSVGHIGPDTMGLVTLVGLITIAASTYMILYSKPLYERLAPLLSIFERRVPHAEIALDSQPERHYDADVIIFGLGRYGEQLAKNFKARGWKVLGVDFDPTAVSQWRERGEMAHYGDASDPEFPQALPLGQVNWVISTVSDRDVDATLVSALRGAGYSGKLAVTAHTRLDVDYLRNSGADRILLPFVDAAEMAVADITGGPGDLRS</sequence>
<reference evidence="12" key="1">
    <citation type="submission" date="2016-02" db="EMBL/GenBank/DDBJ databases">
        <title>Halorhodospira halochloris DSM-1059 complete genome, version 2.</title>
        <authorList>
            <person name="Tsukatani Y."/>
        </authorList>
    </citation>
    <scope>NUCLEOTIDE SEQUENCE</scope>
    <source>
        <strain evidence="12">DSM 1059</strain>
    </source>
</reference>
<feature type="transmembrane region" description="Helical" evidence="9">
    <location>
        <begin position="301"/>
        <end position="323"/>
    </location>
</feature>
<dbReference type="PANTHER" id="PTHR42751">
    <property type="entry name" value="SODIUM/HYDROGEN EXCHANGER FAMILY/TRKA DOMAIN PROTEIN"/>
    <property type="match status" value="1"/>
</dbReference>
<dbReference type="InterPro" id="IPR003148">
    <property type="entry name" value="RCK_N"/>
</dbReference>
<dbReference type="GO" id="GO:0016020">
    <property type="term" value="C:membrane"/>
    <property type="evidence" value="ECO:0007669"/>
    <property type="project" value="UniProtKB-SubCell"/>
</dbReference>
<organism evidence="12 13">
    <name type="scientific">Halorhodospira halochloris</name>
    <name type="common">Ectothiorhodospira halochloris</name>
    <dbReference type="NCBI Taxonomy" id="1052"/>
    <lineage>
        <taxon>Bacteria</taxon>
        <taxon>Pseudomonadati</taxon>
        <taxon>Pseudomonadota</taxon>
        <taxon>Gammaproteobacteria</taxon>
        <taxon>Chromatiales</taxon>
        <taxon>Ectothiorhodospiraceae</taxon>
        <taxon>Halorhodospira</taxon>
    </lineage>
</organism>